<dbReference type="InterPro" id="IPR050869">
    <property type="entry name" value="H3K4_H4K5_MeTrfase"/>
</dbReference>
<comment type="caution">
    <text evidence="5">The sequence shown here is derived from an EMBL/GenBank/DDBJ whole genome shotgun (WGS) entry which is preliminary data.</text>
</comment>
<keyword evidence="1" id="KW-0479">Metal-binding</keyword>
<accession>A0A9W7BKD5</accession>
<dbReference type="PANTHER" id="PTHR12197">
    <property type="entry name" value="HISTONE-LYSINE N-METHYLTRANSFERASE SMYD"/>
    <property type="match status" value="1"/>
</dbReference>
<dbReference type="InterPro" id="IPR046341">
    <property type="entry name" value="SET_dom_sf"/>
</dbReference>
<dbReference type="EMBL" id="BLQM01000505">
    <property type="protein sequence ID" value="GMH92816.1"/>
    <property type="molecule type" value="Genomic_DNA"/>
</dbReference>
<dbReference type="AlphaFoldDB" id="A0A9W7BKD5"/>
<dbReference type="Gene3D" id="1.10.220.160">
    <property type="match status" value="1"/>
</dbReference>
<evidence type="ECO:0000313" key="5">
    <source>
        <dbReference type="EMBL" id="GMH92816.1"/>
    </source>
</evidence>
<dbReference type="Gene3D" id="2.170.270.10">
    <property type="entry name" value="SET domain"/>
    <property type="match status" value="1"/>
</dbReference>
<dbReference type="Gene3D" id="6.10.140.2220">
    <property type="match status" value="1"/>
</dbReference>
<evidence type="ECO:0000256" key="1">
    <source>
        <dbReference type="ARBA" id="ARBA00022723"/>
    </source>
</evidence>
<dbReference type="GO" id="GO:0008270">
    <property type="term" value="F:zinc ion binding"/>
    <property type="evidence" value="ECO:0007669"/>
    <property type="project" value="UniProtKB-KW"/>
</dbReference>
<proteinExistence type="predicted"/>
<name>A0A9W7BKD5_9STRA</name>
<evidence type="ECO:0000259" key="4">
    <source>
        <dbReference type="Pfam" id="PF01753"/>
    </source>
</evidence>
<reference evidence="6" key="1">
    <citation type="journal article" date="2023" name="Commun. Biol.">
        <title>Genome analysis of Parmales, the sister group of diatoms, reveals the evolutionary specialization of diatoms from phago-mixotrophs to photoautotrophs.</title>
        <authorList>
            <person name="Ban H."/>
            <person name="Sato S."/>
            <person name="Yoshikawa S."/>
            <person name="Yamada K."/>
            <person name="Nakamura Y."/>
            <person name="Ichinomiya M."/>
            <person name="Sato N."/>
            <person name="Blanc-Mathieu R."/>
            <person name="Endo H."/>
            <person name="Kuwata A."/>
            <person name="Ogata H."/>
        </authorList>
    </citation>
    <scope>NUCLEOTIDE SEQUENCE [LARGE SCALE GENOMIC DNA]</scope>
</reference>
<organism evidence="5 6">
    <name type="scientific">Triparma laevis f. inornata</name>
    <dbReference type="NCBI Taxonomy" id="1714386"/>
    <lineage>
        <taxon>Eukaryota</taxon>
        <taxon>Sar</taxon>
        <taxon>Stramenopiles</taxon>
        <taxon>Ochrophyta</taxon>
        <taxon>Bolidophyceae</taxon>
        <taxon>Parmales</taxon>
        <taxon>Triparmaceae</taxon>
        <taxon>Triparma</taxon>
    </lineage>
</organism>
<evidence type="ECO:0000256" key="2">
    <source>
        <dbReference type="ARBA" id="ARBA00022771"/>
    </source>
</evidence>
<evidence type="ECO:0000313" key="6">
    <source>
        <dbReference type="Proteomes" id="UP001162640"/>
    </source>
</evidence>
<gene>
    <name evidence="5" type="ORF">TL16_g12460</name>
</gene>
<feature type="domain" description="MYND-type" evidence="4">
    <location>
        <begin position="41"/>
        <end position="86"/>
    </location>
</feature>
<keyword evidence="3" id="KW-0862">Zinc</keyword>
<dbReference type="SUPFAM" id="SSF144232">
    <property type="entry name" value="HIT/MYND zinc finger-like"/>
    <property type="match status" value="1"/>
</dbReference>
<protein>
    <recommendedName>
        <fullName evidence="4">MYND-type domain-containing protein</fullName>
    </recommendedName>
</protein>
<keyword evidence="2" id="KW-0863">Zinc-finger</keyword>
<dbReference type="Pfam" id="PF01753">
    <property type="entry name" value="zf-MYND"/>
    <property type="match status" value="1"/>
</dbReference>
<dbReference type="Proteomes" id="UP001162640">
    <property type="component" value="Unassembled WGS sequence"/>
</dbReference>
<sequence>MDHPTKNRCAVAPRDLQPGSIVSLTSPFVSSLHRSQKSRRCSRCFLPFTSPTSKRLKCTGCPPNGSSYYCSRTCQISDFITHRYECKKRGTKSLQAAVNTFVLTHGEDGTNFPLDDYWLLRKTYYMAVFQVKSDAGNMKGLVPDLPTKLSKLSEHHIPSDVVLAESVTQSVIALEKGKVEEEDVSNLQKFFVNLLAKFRANNFGILSDLQNVIGGGVYETGTRPSRSLSDDLGMRYSSSSSFNYAATLSALKRGCRF</sequence>
<evidence type="ECO:0000256" key="3">
    <source>
        <dbReference type="ARBA" id="ARBA00022833"/>
    </source>
</evidence>
<dbReference type="InterPro" id="IPR002893">
    <property type="entry name" value="Znf_MYND"/>
</dbReference>